<dbReference type="InterPro" id="IPR036282">
    <property type="entry name" value="Glutathione-S-Trfase_C_sf"/>
</dbReference>
<dbReference type="PROSITE" id="PS50404">
    <property type="entry name" value="GST_NTER"/>
    <property type="match status" value="1"/>
</dbReference>
<dbReference type="InterPro" id="IPR040079">
    <property type="entry name" value="Glutathione_S-Trfase"/>
</dbReference>
<dbReference type="SFLD" id="SFLDS00019">
    <property type="entry name" value="Glutathione_Transferase_(cytos"/>
    <property type="match status" value="1"/>
</dbReference>
<keyword evidence="5" id="KW-1185">Reference proteome</keyword>
<accession>A0A1M5DVK1</accession>
<evidence type="ECO:0000313" key="4">
    <source>
        <dbReference type="EMBL" id="SHF71017.1"/>
    </source>
</evidence>
<gene>
    <name evidence="4" type="ORF">SAMN02745753_02519</name>
</gene>
<dbReference type="CDD" id="cd03191">
    <property type="entry name" value="GST_C_Zeta"/>
    <property type="match status" value="1"/>
</dbReference>
<dbReference type="OrthoDB" id="509852at2"/>
<dbReference type="SFLD" id="SFLDG00358">
    <property type="entry name" value="Main_(cytGST)"/>
    <property type="match status" value="1"/>
</dbReference>
<dbReference type="CDD" id="cd03042">
    <property type="entry name" value="GST_N_Zeta"/>
    <property type="match status" value="1"/>
</dbReference>
<dbReference type="InterPro" id="IPR034330">
    <property type="entry name" value="GST_Zeta_C"/>
</dbReference>
<dbReference type="NCBIfam" id="TIGR01262">
    <property type="entry name" value="maiA"/>
    <property type="match status" value="1"/>
</dbReference>
<dbReference type="InterPro" id="IPR010987">
    <property type="entry name" value="Glutathione-S-Trfase_C-like"/>
</dbReference>
<evidence type="ECO:0000256" key="1">
    <source>
        <dbReference type="ARBA" id="ARBA00010007"/>
    </source>
</evidence>
<organism evidence="4 5">
    <name type="scientific">Marinomonas polaris DSM 16579</name>
    <dbReference type="NCBI Taxonomy" id="1122206"/>
    <lineage>
        <taxon>Bacteria</taxon>
        <taxon>Pseudomonadati</taxon>
        <taxon>Pseudomonadota</taxon>
        <taxon>Gammaproteobacteria</taxon>
        <taxon>Oceanospirillales</taxon>
        <taxon>Oceanospirillaceae</taxon>
        <taxon>Marinomonas</taxon>
    </lineage>
</organism>
<dbReference type="FunFam" id="1.20.1050.10:FF:000017">
    <property type="entry name" value="Maleylacetoacetate isomerase"/>
    <property type="match status" value="1"/>
</dbReference>
<protein>
    <submittedName>
        <fullName evidence="4">Maleylacetoacetate isomerase</fullName>
    </submittedName>
</protein>
<sequence>MENVGTLYSYWRSSAAYRVRIALALKGLSYDTAFVHLVNGGGEQHSSHYKSLNAQGLVPSWQDEEGVLTQSLAIIEYINDCHPDTPLLPAAPFARAKVRAMAQAIACEIHPINNLRVLKYLRTSVGLDDDAVKSWYQHWVSEGLGALELMVEDDGFCYGNTPSLADICLIPQLYNARRFNVDLTIYPKLYRIEANCLQLEAFKQAVPEAQADAQL</sequence>
<proteinExistence type="inferred from homology"/>
<dbReference type="InterPro" id="IPR034333">
    <property type="entry name" value="GST_Zeta_N"/>
</dbReference>
<dbReference type="SUPFAM" id="SSF47616">
    <property type="entry name" value="GST C-terminal domain-like"/>
    <property type="match status" value="1"/>
</dbReference>
<dbReference type="STRING" id="1122206.SAMN02745753_02519"/>
<reference evidence="5" key="1">
    <citation type="submission" date="2016-11" db="EMBL/GenBank/DDBJ databases">
        <authorList>
            <person name="Varghese N."/>
            <person name="Submissions S."/>
        </authorList>
    </citation>
    <scope>NUCLEOTIDE SEQUENCE [LARGE SCALE GENOMIC DNA]</scope>
    <source>
        <strain evidence="5">DSM 16579</strain>
    </source>
</reference>
<dbReference type="Pfam" id="PF02798">
    <property type="entry name" value="GST_N"/>
    <property type="match status" value="1"/>
</dbReference>
<dbReference type="InterPro" id="IPR036249">
    <property type="entry name" value="Thioredoxin-like_sf"/>
</dbReference>
<dbReference type="GO" id="GO:0016034">
    <property type="term" value="F:maleylacetoacetate isomerase activity"/>
    <property type="evidence" value="ECO:0007669"/>
    <property type="project" value="TreeGrafter"/>
</dbReference>
<evidence type="ECO:0000259" key="2">
    <source>
        <dbReference type="PROSITE" id="PS50404"/>
    </source>
</evidence>
<dbReference type="PANTHER" id="PTHR42673:SF21">
    <property type="entry name" value="GLUTATHIONE S-TRANSFERASE YFCF"/>
    <property type="match status" value="1"/>
</dbReference>
<dbReference type="Gene3D" id="3.40.30.10">
    <property type="entry name" value="Glutaredoxin"/>
    <property type="match status" value="1"/>
</dbReference>
<dbReference type="GO" id="GO:0005737">
    <property type="term" value="C:cytoplasm"/>
    <property type="evidence" value="ECO:0007669"/>
    <property type="project" value="InterPro"/>
</dbReference>
<dbReference type="GO" id="GO:0004364">
    <property type="term" value="F:glutathione transferase activity"/>
    <property type="evidence" value="ECO:0007669"/>
    <property type="project" value="TreeGrafter"/>
</dbReference>
<dbReference type="Proteomes" id="UP000184517">
    <property type="component" value="Unassembled WGS sequence"/>
</dbReference>
<dbReference type="PROSITE" id="PS50405">
    <property type="entry name" value="GST_CTER"/>
    <property type="match status" value="1"/>
</dbReference>
<evidence type="ECO:0000259" key="3">
    <source>
        <dbReference type="PROSITE" id="PS50405"/>
    </source>
</evidence>
<dbReference type="RefSeq" id="WP_072840038.1">
    <property type="nucleotide sequence ID" value="NZ_FQVF01000010.1"/>
</dbReference>
<dbReference type="PANTHER" id="PTHR42673">
    <property type="entry name" value="MALEYLACETOACETATE ISOMERASE"/>
    <property type="match status" value="1"/>
</dbReference>
<feature type="domain" description="GST C-terminal" evidence="3">
    <location>
        <begin position="91"/>
        <end position="215"/>
    </location>
</feature>
<comment type="similarity">
    <text evidence="1">Belongs to the GST superfamily. Zeta family.</text>
</comment>
<dbReference type="InterPro" id="IPR004045">
    <property type="entry name" value="Glutathione_S-Trfase_N"/>
</dbReference>
<evidence type="ECO:0000313" key="5">
    <source>
        <dbReference type="Proteomes" id="UP000184517"/>
    </source>
</evidence>
<dbReference type="Gene3D" id="1.20.1050.10">
    <property type="match status" value="1"/>
</dbReference>
<dbReference type="InterPro" id="IPR005955">
    <property type="entry name" value="GST_Zeta"/>
</dbReference>
<dbReference type="AlphaFoldDB" id="A0A1M5DVK1"/>
<dbReference type="GO" id="GO:0006749">
    <property type="term" value="P:glutathione metabolic process"/>
    <property type="evidence" value="ECO:0007669"/>
    <property type="project" value="TreeGrafter"/>
</dbReference>
<name>A0A1M5DVK1_9GAMM</name>
<dbReference type="GO" id="GO:0006559">
    <property type="term" value="P:L-phenylalanine catabolic process"/>
    <property type="evidence" value="ECO:0007669"/>
    <property type="project" value="TreeGrafter"/>
</dbReference>
<feature type="domain" description="GST N-terminal" evidence="2">
    <location>
        <begin position="3"/>
        <end position="86"/>
    </location>
</feature>
<dbReference type="SUPFAM" id="SSF52833">
    <property type="entry name" value="Thioredoxin-like"/>
    <property type="match status" value="1"/>
</dbReference>
<keyword evidence="4" id="KW-0413">Isomerase</keyword>
<dbReference type="EMBL" id="FQVF01000010">
    <property type="protein sequence ID" value="SHF71017.1"/>
    <property type="molecule type" value="Genomic_DNA"/>
</dbReference>